<feature type="binding site" evidence="15">
    <location>
        <position position="127"/>
    </location>
    <ligand>
        <name>NAD(+)</name>
        <dbReference type="ChEBI" id="CHEBI:57540"/>
    </ligand>
</feature>
<feature type="binding site" evidence="15">
    <location>
        <position position="420"/>
    </location>
    <ligand>
        <name>Zn(2+)</name>
        <dbReference type="ChEBI" id="CHEBI:29105"/>
    </ligand>
</feature>
<protein>
    <recommendedName>
        <fullName evidence="3 15">DNA ligase</fullName>
        <ecNumber evidence="2 15">6.5.1.2</ecNumber>
    </recommendedName>
    <alternativeName>
        <fullName evidence="15">Polydeoxyribonucleotide synthase [NAD(+)]</fullName>
    </alternativeName>
</protein>
<dbReference type="SUPFAM" id="SSF56091">
    <property type="entry name" value="DNA ligase/mRNA capping enzyme, catalytic domain"/>
    <property type="match status" value="1"/>
</dbReference>
<dbReference type="PANTHER" id="PTHR23389">
    <property type="entry name" value="CHROMOSOME TRANSMISSION FIDELITY FACTOR 18"/>
    <property type="match status" value="1"/>
</dbReference>
<reference evidence="18 19" key="1">
    <citation type="journal article" date="2012" name="J. Bacteriol.">
        <title>Genome Sequence of Nitratireductor pacificus Type Strain pht-3B.</title>
        <authorList>
            <person name="Lai Q."/>
            <person name="Li G."/>
            <person name="Shao Z."/>
        </authorList>
    </citation>
    <scope>NUCLEOTIDE SEQUENCE [LARGE SCALE GENOMIC DNA]</scope>
    <source>
        <strain evidence="19">pht-3B</strain>
    </source>
</reference>
<evidence type="ECO:0000256" key="9">
    <source>
        <dbReference type="ARBA" id="ARBA00022842"/>
    </source>
</evidence>
<comment type="caution">
    <text evidence="15">Lacks conserved residue(s) required for the propagation of feature annotation.</text>
</comment>
<dbReference type="InterPro" id="IPR001679">
    <property type="entry name" value="DNA_ligase"/>
</dbReference>
<dbReference type="GO" id="GO:0006281">
    <property type="term" value="P:DNA repair"/>
    <property type="evidence" value="ECO:0007669"/>
    <property type="project" value="UniProtKB-KW"/>
</dbReference>
<keyword evidence="4 15" id="KW-0436">Ligase</keyword>
<feature type="binding site" evidence="15">
    <location>
        <position position="186"/>
    </location>
    <ligand>
        <name>NAD(+)</name>
        <dbReference type="ChEBI" id="CHEBI:57540"/>
    </ligand>
</feature>
<evidence type="ECO:0000256" key="11">
    <source>
        <dbReference type="ARBA" id="ARBA00023204"/>
    </source>
</evidence>
<keyword evidence="12 15" id="KW-0464">Manganese</keyword>
<dbReference type="InterPro" id="IPR041663">
    <property type="entry name" value="DisA/LigA_HHH"/>
</dbReference>
<evidence type="ECO:0000256" key="14">
    <source>
        <dbReference type="ARBA" id="ARBA00060881"/>
    </source>
</evidence>
<dbReference type="PROSITE" id="PS01056">
    <property type="entry name" value="DNA_LIGASE_N2"/>
    <property type="match status" value="1"/>
</dbReference>
<evidence type="ECO:0000256" key="10">
    <source>
        <dbReference type="ARBA" id="ARBA00023027"/>
    </source>
</evidence>
<comment type="similarity">
    <text evidence="14 15">Belongs to the NAD-dependent DNA ligase family. LigA subfamily.</text>
</comment>
<dbReference type="InterPro" id="IPR033136">
    <property type="entry name" value="DNA_ligase_CS"/>
</dbReference>
<evidence type="ECO:0000256" key="12">
    <source>
        <dbReference type="ARBA" id="ARBA00023211"/>
    </source>
</evidence>
<dbReference type="OrthoDB" id="9759736at2"/>
<dbReference type="SUPFAM" id="SSF47781">
    <property type="entry name" value="RuvA domain 2-like"/>
    <property type="match status" value="1"/>
</dbReference>
<dbReference type="SMART" id="SM00292">
    <property type="entry name" value="BRCT"/>
    <property type="match status" value="1"/>
</dbReference>
<dbReference type="GO" id="GO:0046872">
    <property type="term" value="F:metal ion binding"/>
    <property type="evidence" value="ECO:0007669"/>
    <property type="project" value="UniProtKB-KW"/>
</dbReference>
<keyword evidence="7 15" id="KW-0227">DNA damage</keyword>
<dbReference type="Gene3D" id="2.40.50.140">
    <property type="entry name" value="Nucleic acid-binding proteins"/>
    <property type="match status" value="1"/>
</dbReference>
<evidence type="ECO:0000256" key="2">
    <source>
        <dbReference type="ARBA" id="ARBA00012722"/>
    </source>
</evidence>
<dbReference type="SUPFAM" id="SSF52113">
    <property type="entry name" value="BRCT domain"/>
    <property type="match status" value="1"/>
</dbReference>
<keyword evidence="6 15" id="KW-0479">Metal-binding</keyword>
<dbReference type="InterPro" id="IPR036420">
    <property type="entry name" value="BRCT_dom_sf"/>
</dbReference>
<dbReference type="FunFam" id="2.40.50.140:FF:000012">
    <property type="entry name" value="DNA ligase"/>
    <property type="match status" value="1"/>
</dbReference>
<dbReference type="eggNOG" id="COG0272">
    <property type="taxonomic scope" value="Bacteria"/>
</dbReference>
<dbReference type="Pfam" id="PF00533">
    <property type="entry name" value="BRCT"/>
    <property type="match status" value="1"/>
</dbReference>
<dbReference type="SUPFAM" id="SSF50249">
    <property type="entry name" value="Nucleic acid-binding proteins"/>
    <property type="match status" value="1"/>
</dbReference>
<evidence type="ECO:0000256" key="4">
    <source>
        <dbReference type="ARBA" id="ARBA00022598"/>
    </source>
</evidence>
<dbReference type="GO" id="GO:0003911">
    <property type="term" value="F:DNA ligase (NAD+) activity"/>
    <property type="evidence" value="ECO:0007669"/>
    <property type="project" value="UniProtKB-UniRule"/>
</dbReference>
<comment type="function">
    <text evidence="1 15">DNA ligase that catalyzes the formation of phosphodiester linkages between 5'-phosphoryl and 3'-hydroxyl groups in double-stranded DNA using NAD as a coenzyme and as the energy source for the reaction. It is essential for DNA replication and repair of damaged DNA.</text>
</comment>
<dbReference type="PATRIC" id="fig|391937.3.peg.106"/>
<dbReference type="PROSITE" id="PS50172">
    <property type="entry name" value="BRCT"/>
    <property type="match status" value="1"/>
</dbReference>
<evidence type="ECO:0000256" key="1">
    <source>
        <dbReference type="ARBA" id="ARBA00004067"/>
    </source>
</evidence>
<comment type="catalytic activity">
    <reaction evidence="13 15 16">
        <text>NAD(+) + (deoxyribonucleotide)n-3'-hydroxyl + 5'-phospho-(deoxyribonucleotide)m = (deoxyribonucleotide)n+m + AMP + beta-nicotinamide D-nucleotide.</text>
        <dbReference type="EC" id="6.5.1.2"/>
    </reaction>
</comment>
<dbReference type="Pfam" id="PF12826">
    <property type="entry name" value="HHH_2"/>
    <property type="match status" value="1"/>
</dbReference>
<evidence type="ECO:0000256" key="3">
    <source>
        <dbReference type="ARBA" id="ARBA00013308"/>
    </source>
</evidence>
<keyword evidence="8 15" id="KW-0862">Zinc</keyword>
<dbReference type="Pfam" id="PF01653">
    <property type="entry name" value="DNA_ligase_aden"/>
    <property type="match status" value="1"/>
</dbReference>
<evidence type="ECO:0000256" key="15">
    <source>
        <dbReference type="HAMAP-Rule" id="MF_01588"/>
    </source>
</evidence>
<dbReference type="Gene3D" id="6.20.10.30">
    <property type="match status" value="1"/>
</dbReference>
<feature type="binding site" evidence="15">
    <location>
        <position position="450"/>
    </location>
    <ligand>
        <name>Zn(2+)</name>
        <dbReference type="ChEBI" id="CHEBI:29105"/>
    </ligand>
</feature>
<keyword evidence="10 15" id="KW-0520">NAD</keyword>
<evidence type="ECO:0000313" key="18">
    <source>
        <dbReference type="EMBL" id="EKF20814.1"/>
    </source>
</evidence>
<comment type="cofactor">
    <cofactor evidence="15">
        <name>Mg(2+)</name>
        <dbReference type="ChEBI" id="CHEBI:18420"/>
    </cofactor>
    <cofactor evidence="15">
        <name>Mn(2+)</name>
        <dbReference type="ChEBI" id="CHEBI:29035"/>
    </cofactor>
</comment>
<dbReference type="AlphaFoldDB" id="K2LSS1"/>
<sequence length="703" mass="76703">MPVAKAPVDSLSETQARAELEQLAREIEEHDRRYHAEDAPTISDADYDALRRRNLAIEQRFPELVRADSPSRRVGAPVSEKFDKVRHKVPMLSLDNAFSDADVIDFVGRIRRYLKLGAEAPVAMTAEPKIDGLSLSLRYEGGRLVSAATRGDGQEGENVTANARAVADIPSILSGAPPEVLEVRGEVYMTHADFLALNRRQEAEGKPTYVNPRNTAAGSLRQLDASVTAARPLKFFAYAWGEVSEMPSDTQTGMVDALARFGFHTNALMKRCESAEDLLTQYRKIEELRATLGYDIDGVVYKVDDLALQQRLGFVSRSPRWAIAHKFPAEKATTILRGIDIQVGRTGALTPVARLEPVTVGGVVVTNATLHNAEEIERLGVMIGDTVTVQRAGDVIPQILGFIAEKRPKDAEAFVFPTTCPCSLETPVVREGIGTGGEGVVRRCSGEFACPFQRVEHLRHFVSRRAFDIDGLGEKQIEFFFNDPDLPVKSPADIFTLAGRDAGNLKKLKDKEGWGAVSAANLFAAIEDRRTIALERMIYGLGIRHVGEQTAKTLARAYGTWAEFHDAALAVAVNDAQAREEMDALDDIGDAVIASIAHYFGEEHNRELVERLAGEVSVQEAERPAEDSPFAGKTIVFTGALERMSRDEAKAMAERLGAKVAGSVSKKTDLVVAGPGAGSKLKKASELGIEVIDEDAWFERVGA</sequence>
<dbReference type="CDD" id="cd00114">
    <property type="entry name" value="LIGANc"/>
    <property type="match status" value="1"/>
</dbReference>
<dbReference type="NCBIfam" id="TIGR00575">
    <property type="entry name" value="dnlj"/>
    <property type="match status" value="1"/>
</dbReference>
<evidence type="ECO:0000313" key="19">
    <source>
        <dbReference type="Proteomes" id="UP000006786"/>
    </source>
</evidence>
<dbReference type="STRING" id="391937.NA2_00510"/>
<dbReference type="CDD" id="cd17748">
    <property type="entry name" value="BRCT_DNA_ligase_like"/>
    <property type="match status" value="1"/>
</dbReference>
<evidence type="ECO:0000259" key="17">
    <source>
        <dbReference type="PROSITE" id="PS50172"/>
    </source>
</evidence>
<dbReference type="Gene3D" id="1.10.287.610">
    <property type="entry name" value="Helix hairpin bin"/>
    <property type="match status" value="1"/>
</dbReference>
<comment type="caution">
    <text evidence="18">The sequence shown here is derived from an EMBL/GenBank/DDBJ whole genome shotgun (WGS) entry which is preliminary data.</text>
</comment>
<evidence type="ECO:0000256" key="7">
    <source>
        <dbReference type="ARBA" id="ARBA00022763"/>
    </source>
</evidence>
<evidence type="ECO:0000256" key="5">
    <source>
        <dbReference type="ARBA" id="ARBA00022705"/>
    </source>
</evidence>
<dbReference type="GO" id="GO:0005829">
    <property type="term" value="C:cytosol"/>
    <property type="evidence" value="ECO:0007669"/>
    <property type="project" value="TreeGrafter"/>
</dbReference>
<dbReference type="FunFam" id="3.30.470.30:FF:000001">
    <property type="entry name" value="DNA ligase"/>
    <property type="match status" value="1"/>
</dbReference>
<keyword evidence="11 15" id="KW-0234">DNA repair</keyword>
<evidence type="ECO:0000256" key="8">
    <source>
        <dbReference type="ARBA" id="ARBA00022833"/>
    </source>
</evidence>
<dbReference type="Gene3D" id="1.10.150.20">
    <property type="entry name" value="5' to 3' exonuclease, C-terminal subdomain"/>
    <property type="match status" value="2"/>
</dbReference>
<name>K2LSS1_9HYPH</name>
<dbReference type="SMART" id="SM00532">
    <property type="entry name" value="LIGANc"/>
    <property type="match status" value="1"/>
</dbReference>
<dbReference type="GO" id="GO:0006260">
    <property type="term" value="P:DNA replication"/>
    <property type="evidence" value="ECO:0007669"/>
    <property type="project" value="UniProtKB-KW"/>
</dbReference>
<dbReference type="EC" id="6.5.1.2" evidence="2 15"/>
<dbReference type="Gene3D" id="3.40.50.10190">
    <property type="entry name" value="BRCT domain"/>
    <property type="match status" value="1"/>
</dbReference>
<feature type="binding site" evidence="15">
    <location>
        <position position="326"/>
    </location>
    <ligand>
        <name>NAD(+)</name>
        <dbReference type="ChEBI" id="CHEBI:57540"/>
    </ligand>
</feature>
<keyword evidence="5 15" id="KW-0235">DNA replication</keyword>
<accession>K2LSS1</accession>
<dbReference type="Pfam" id="PF03120">
    <property type="entry name" value="OB_DNA_ligase"/>
    <property type="match status" value="1"/>
</dbReference>
<feature type="binding site" evidence="15">
    <location>
        <position position="150"/>
    </location>
    <ligand>
        <name>NAD(+)</name>
        <dbReference type="ChEBI" id="CHEBI:57540"/>
    </ligand>
</feature>
<dbReference type="Gene3D" id="3.30.470.30">
    <property type="entry name" value="DNA ligase/mRNA capping enzyme"/>
    <property type="match status" value="1"/>
</dbReference>
<dbReference type="InterPro" id="IPR010994">
    <property type="entry name" value="RuvA_2-like"/>
</dbReference>
<dbReference type="InterPro" id="IPR013839">
    <property type="entry name" value="DNAligase_adenylation"/>
</dbReference>
<feature type="domain" description="BRCT" evidence="17">
    <location>
        <begin position="625"/>
        <end position="703"/>
    </location>
</feature>
<feature type="active site" description="N6-AMP-lysine intermediate" evidence="15">
    <location>
        <position position="129"/>
    </location>
</feature>
<dbReference type="Proteomes" id="UP000006786">
    <property type="component" value="Unassembled WGS sequence"/>
</dbReference>
<feature type="binding site" evidence="15">
    <location>
        <position position="302"/>
    </location>
    <ligand>
        <name>NAD(+)</name>
        <dbReference type="ChEBI" id="CHEBI:57540"/>
    </ligand>
</feature>
<dbReference type="EMBL" id="AMRM01000001">
    <property type="protein sequence ID" value="EKF20814.1"/>
    <property type="molecule type" value="Genomic_DNA"/>
</dbReference>
<dbReference type="NCBIfam" id="NF005932">
    <property type="entry name" value="PRK07956.1"/>
    <property type="match status" value="1"/>
</dbReference>
<proteinExistence type="inferred from homology"/>
<gene>
    <name evidence="15" type="primary">ligA</name>
    <name evidence="18" type="ORF">NA2_00510</name>
</gene>
<dbReference type="RefSeq" id="WP_008593001.1">
    <property type="nucleotide sequence ID" value="NZ_AMRM01000001.1"/>
</dbReference>
<feature type="binding site" evidence="15">
    <location>
        <position position="444"/>
    </location>
    <ligand>
        <name>Zn(2+)</name>
        <dbReference type="ChEBI" id="CHEBI:29105"/>
    </ligand>
</feature>
<keyword evidence="9 15" id="KW-0460">Magnesium</keyword>
<evidence type="ECO:0000256" key="16">
    <source>
        <dbReference type="RuleBase" id="RU000618"/>
    </source>
</evidence>
<dbReference type="HAMAP" id="MF_01588">
    <property type="entry name" value="DNA_ligase_A"/>
    <property type="match status" value="1"/>
</dbReference>
<dbReference type="InterPro" id="IPR012340">
    <property type="entry name" value="NA-bd_OB-fold"/>
</dbReference>
<evidence type="ECO:0000256" key="13">
    <source>
        <dbReference type="ARBA" id="ARBA00034005"/>
    </source>
</evidence>
<dbReference type="PROSITE" id="PS01055">
    <property type="entry name" value="DNA_LIGASE_N1"/>
    <property type="match status" value="1"/>
</dbReference>
<feature type="binding site" evidence="15">
    <location>
        <begin position="44"/>
        <end position="48"/>
    </location>
    <ligand>
        <name>NAD(+)</name>
        <dbReference type="ChEBI" id="CHEBI:57540"/>
    </ligand>
</feature>
<keyword evidence="19" id="KW-1185">Reference proteome</keyword>
<dbReference type="InterPro" id="IPR004150">
    <property type="entry name" value="NAD_DNA_ligase_OB"/>
</dbReference>
<dbReference type="PIRSF" id="PIRSF001604">
    <property type="entry name" value="LigA"/>
    <property type="match status" value="1"/>
</dbReference>
<evidence type="ECO:0000256" key="6">
    <source>
        <dbReference type="ARBA" id="ARBA00022723"/>
    </source>
</evidence>
<organism evidence="18 19">
    <name type="scientific">Nitratireductor pacificus pht-3B</name>
    <dbReference type="NCBI Taxonomy" id="391937"/>
    <lineage>
        <taxon>Bacteria</taxon>
        <taxon>Pseudomonadati</taxon>
        <taxon>Pseudomonadota</taxon>
        <taxon>Alphaproteobacteria</taxon>
        <taxon>Hyphomicrobiales</taxon>
        <taxon>Phyllobacteriaceae</taxon>
        <taxon>Nitratireductor</taxon>
    </lineage>
</organism>
<feature type="binding site" evidence="15">
    <location>
        <begin position="93"/>
        <end position="94"/>
    </location>
    <ligand>
        <name>NAD(+)</name>
        <dbReference type="ChEBI" id="CHEBI:57540"/>
    </ligand>
</feature>
<dbReference type="InterPro" id="IPR013840">
    <property type="entry name" value="DNAligase_N"/>
</dbReference>
<dbReference type="PANTHER" id="PTHR23389:SF9">
    <property type="entry name" value="DNA LIGASE"/>
    <property type="match status" value="1"/>
</dbReference>
<dbReference type="InterPro" id="IPR001357">
    <property type="entry name" value="BRCT_dom"/>
</dbReference>
<dbReference type="InterPro" id="IPR018239">
    <property type="entry name" value="DNA_ligase_AS"/>
</dbReference>